<dbReference type="Proteomes" id="UP000016630">
    <property type="component" value="Unassembled WGS sequence"/>
</dbReference>
<evidence type="ECO:0000313" key="4">
    <source>
        <dbReference type="EMBL" id="ERJ64964.1"/>
    </source>
</evidence>
<dbReference type="HOGENOM" id="CLU_353690_0_0_10"/>
<keyword evidence="1" id="KW-0998">Cell outer membrane</keyword>
<dbReference type="EMBL" id="AWUW01000118">
    <property type="protein sequence ID" value="ERJ64964.1"/>
    <property type="molecule type" value="Genomic_DNA"/>
</dbReference>
<dbReference type="InterPro" id="IPR012910">
    <property type="entry name" value="Plug_dom"/>
</dbReference>
<keyword evidence="2" id="KW-0732">Signal</keyword>
<keyword evidence="1" id="KW-0812">Transmembrane</keyword>
<organism evidence="4 5">
    <name type="scientific">Porphyromonas gingivalis F0570</name>
    <dbReference type="NCBI Taxonomy" id="1227271"/>
    <lineage>
        <taxon>Bacteria</taxon>
        <taxon>Pseudomonadati</taxon>
        <taxon>Bacteroidota</taxon>
        <taxon>Bacteroidia</taxon>
        <taxon>Bacteroidales</taxon>
        <taxon>Porphyromonadaceae</taxon>
        <taxon>Porphyromonas</taxon>
    </lineage>
</organism>
<sequence>MKEAIPRKNKYIKLNGIYRLSFILLCCLLCSQAAMAQSVRVSGYVLDRGEKPIPFAGVKVRGTGTGATTNLKGYYEFRMKATTDSITIEFSSMGYQGVSRSFPSLTKDTRLNVRLAEAEMELSSVTVQATKRRLNTMERVNTRDIRVNAGPTGGVESLISTYAGVTQNNELSSQYSVRGGSYDENMVYVNGVEVYRPLLVRSAQQEGLSFVNPDLTQSVQFSAGGFTADYGDKMSSVLDIRYKQPQEKEGAVLLGMLQSSAYYGSSAGAFSQITGVRYKSAKSLLGTTDTKAEYDPIYADGQTFMTYRFSPKLSVSFLGNISQTRYKFVPQTRETSFGTLSDAKKLKIFFGGQEQDRFLTYFGAFSMNFVPDDKQRHTVTLSAFNSNERETYDIQGEYFLNDVQLGADGTASMASGSENSNGLGIGRNHEHARNRLSYRVLNIGYRGEIKLNEKHRLQAGVSAQMEKIADHISEWERRDSVGYNLPHSETVLLMYNNLYADTQMKGTRLSAFVQDRFNFSMGGGTFSLIPGIRASWWSFNKELLVSPRISMGYSPESNPALVLRAAAGLYYQAPFYKELRQTHKDAEGNNVVVLNEKIRSQGAFHILAGADYTFEMGGRKYKFTAEAYYKSLFNINPNIIENVKIRYLGENIGSGYAAGIDLKLFGELVPGVDSWLTASIIKARQKLDGYGSLPLMNAPTYNFSFFLQEYVPGNKRITATLRAALSGGLPQLNPSKGLSSPAFTAPAYKRVDLGVMYKWLDPDDSFAGRSKWLMGVKGAYIGADLFNLFDMTNVNSYYWVSDAYQQQYAVPNYLTRRQFNLRLLVEF</sequence>
<keyword evidence="1" id="KW-0472">Membrane</keyword>
<dbReference type="RefSeq" id="WP_021665732.1">
    <property type="nucleotide sequence ID" value="NZ_KI259203.1"/>
</dbReference>
<evidence type="ECO:0000256" key="2">
    <source>
        <dbReference type="SAM" id="SignalP"/>
    </source>
</evidence>
<gene>
    <name evidence="4" type="ORF">HMPREF1555_01607</name>
</gene>
<comment type="caution">
    <text evidence="4">The sequence shown here is derived from an EMBL/GenBank/DDBJ whole genome shotgun (WGS) entry which is preliminary data.</text>
</comment>
<dbReference type="Gene3D" id="2.170.130.10">
    <property type="entry name" value="TonB-dependent receptor, plug domain"/>
    <property type="match status" value="1"/>
</dbReference>
<dbReference type="AlphaFoldDB" id="A0A0E2M494"/>
<dbReference type="SUPFAM" id="SSF56935">
    <property type="entry name" value="Porins"/>
    <property type="match status" value="1"/>
</dbReference>
<dbReference type="Gene3D" id="2.60.40.1120">
    <property type="entry name" value="Carboxypeptidase-like, regulatory domain"/>
    <property type="match status" value="1"/>
</dbReference>
<evidence type="ECO:0000313" key="5">
    <source>
        <dbReference type="Proteomes" id="UP000016630"/>
    </source>
</evidence>
<dbReference type="InterPro" id="IPR008969">
    <property type="entry name" value="CarboxyPept-like_regulatory"/>
</dbReference>
<keyword evidence="1" id="KW-0813">Transport</keyword>
<dbReference type="PATRIC" id="fig|1227271.3.peg.1400"/>
<dbReference type="InterPro" id="IPR039426">
    <property type="entry name" value="TonB-dep_rcpt-like"/>
</dbReference>
<comment type="subcellular location">
    <subcellularLocation>
        <location evidence="1">Cell outer membrane</location>
        <topology evidence="1">Multi-pass membrane protein</topology>
    </subcellularLocation>
</comment>
<protein>
    <submittedName>
        <fullName evidence="4">TonB-dependent receptor</fullName>
    </submittedName>
</protein>
<accession>A0A0E2M494</accession>
<evidence type="ECO:0000259" key="3">
    <source>
        <dbReference type="Pfam" id="PF07715"/>
    </source>
</evidence>
<dbReference type="SUPFAM" id="SSF49464">
    <property type="entry name" value="Carboxypeptidase regulatory domain-like"/>
    <property type="match status" value="1"/>
</dbReference>
<dbReference type="InterPro" id="IPR037066">
    <property type="entry name" value="Plug_dom_sf"/>
</dbReference>
<evidence type="ECO:0000256" key="1">
    <source>
        <dbReference type="PROSITE-ProRule" id="PRU01360"/>
    </source>
</evidence>
<dbReference type="Pfam" id="PF07715">
    <property type="entry name" value="Plug"/>
    <property type="match status" value="1"/>
</dbReference>
<feature type="domain" description="TonB-dependent receptor plug" evidence="3">
    <location>
        <begin position="151"/>
        <end position="232"/>
    </location>
</feature>
<feature type="chain" id="PRO_5002399181" evidence="2">
    <location>
        <begin position="37"/>
        <end position="827"/>
    </location>
</feature>
<keyword evidence="4" id="KW-0675">Receptor</keyword>
<dbReference type="PROSITE" id="PS52016">
    <property type="entry name" value="TONB_DEPENDENT_REC_3"/>
    <property type="match status" value="1"/>
</dbReference>
<reference evidence="4 5" key="1">
    <citation type="submission" date="2013-06" db="EMBL/GenBank/DDBJ databases">
        <authorList>
            <person name="Weinstock G."/>
            <person name="Sodergren E."/>
            <person name="Lobos E.A."/>
            <person name="Fulton L."/>
            <person name="Fulton R."/>
            <person name="Courtney L."/>
            <person name="Fronick C."/>
            <person name="O'Laughlin M."/>
            <person name="Godfrey J."/>
            <person name="Wilson R.M."/>
            <person name="Miner T."/>
            <person name="Farmer C."/>
            <person name="Delehaunty K."/>
            <person name="Cordes M."/>
            <person name="Minx P."/>
            <person name="Tomlinson C."/>
            <person name="Chen J."/>
            <person name="Wollam A."/>
            <person name="Pepin K.H."/>
            <person name="Bhonagiri V."/>
            <person name="Zhang X."/>
            <person name="Warren W."/>
            <person name="Mitreva M."/>
            <person name="Mardis E.R."/>
            <person name="Wilson R.K."/>
        </authorList>
    </citation>
    <scope>NUCLEOTIDE SEQUENCE [LARGE SCALE GENOMIC DNA]</scope>
    <source>
        <strain evidence="4 5">F0570</strain>
    </source>
</reference>
<dbReference type="Pfam" id="PF13715">
    <property type="entry name" value="CarbopepD_reg_2"/>
    <property type="match status" value="1"/>
</dbReference>
<dbReference type="GO" id="GO:0009279">
    <property type="term" value="C:cell outer membrane"/>
    <property type="evidence" value="ECO:0007669"/>
    <property type="project" value="UniProtKB-SubCell"/>
</dbReference>
<name>A0A0E2M494_PORGN</name>
<proteinExistence type="inferred from homology"/>
<feature type="signal peptide" evidence="2">
    <location>
        <begin position="1"/>
        <end position="36"/>
    </location>
</feature>
<keyword evidence="1" id="KW-1134">Transmembrane beta strand</keyword>
<comment type="similarity">
    <text evidence="1">Belongs to the TonB-dependent receptor family.</text>
</comment>